<dbReference type="InterPro" id="IPR010417">
    <property type="entry name" value="Embryo-specific_ATS3"/>
</dbReference>
<dbReference type="EMBL" id="BKCP01004960">
    <property type="protein sequence ID" value="GER35082.1"/>
    <property type="molecule type" value="Genomic_DNA"/>
</dbReference>
<dbReference type="PANTHER" id="PTHR31718">
    <property type="entry name" value="PLAT DOMAIN-CONTAINING PROTEIN"/>
    <property type="match status" value="1"/>
</dbReference>
<dbReference type="SUPFAM" id="SSF49723">
    <property type="entry name" value="Lipase/lipooxygenase domain (PLAT/LH2 domain)"/>
    <property type="match status" value="1"/>
</dbReference>
<dbReference type="PANTHER" id="PTHR31718:SF47">
    <property type="entry name" value="OS06G0206401 PROTEIN"/>
    <property type="match status" value="1"/>
</dbReference>
<dbReference type="AlphaFoldDB" id="A0A5A7PRH4"/>
<reference evidence="5" key="1">
    <citation type="journal article" date="2019" name="Curr. Biol.">
        <title>Genome Sequence of Striga asiatica Provides Insight into the Evolution of Plant Parasitism.</title>
        <authorList>
            <person name="Yoshida S."/>
            <person name="Kim S."/>
            <person name="Wafula E.K."/>
            <person name="Tanskanen J."/>
            <person name="Kim Y.M."/>
            <person name="Honaas L."/>
            <person name="Yang Z."/>
            <person name="Spallek T."/>
            <person name="Conn C.E."/>
            <person name="Ichihashi Y."/>
            <person name="Cheong K."/>
            <person name="Cui S."/>
            <person name="Der J.P."/>
            <person name="Gundlach H."/>
            <person name="Jiao Y."/>
            <person name="Hori C."/>
            <person name="Ishida J.K."/>
            <person name="Kasahara H."/>
            <person name="Kiba T."/>
            <person name="Kim M.S."/>
            <person name="Koo N."/>
            <person name="Laohavisit A."/>
            <person name="Lee Y.H."/>
            <person name="Lumba S."/>
            <person name="McCourt P."/>
            <person name="Mortimer J.C."/>
            <person name="Mutuku J.M."/>
            <person name="Nomura T."/>
            <person name="Sasaki-Sekimoto Y."/>
            <person name="Seto Y."/>
            <person name="Wang Y."/>
            <person name="Wakatake T."/>
            <person name="Sakakibara H."/>
            <person name="Demura T."/>
            <person name="Yamaguchi S."/>
            <person name="Yoneyama K."/>
            <person name="Manabe R.I."/>
            <person name="Nelson D.C."/>
            <person name="Schulman A.H."/>
            <person name="Timko M.P."/>
            <person name="dePamphilis C.W."/>
            <person name="Choi D."/>
            <person name="Shirasu K."/>
        </authorList>
    </citation>
    <scope>NUCLEOTIDE SEQUENCE [LARGE SCALE GENOMIC DNA]</scope>
    <source>
        <strain evidence="5">cv. UVA1</strain>
    </source>
</reference>
<proteinExistence type="predicted"/>
<feature type="domain" description="PLAT" evidence="3">
    <location>
        <begin position="188"/>
        <end position="314"/>
    </location>
</feature>
<name>A0A5A7PRH4_STRAF</name>
<dbReference type="Pfam" id="PF06232">
    <property type="entry name" value="ATS3"/>
    <property type="match status" value="1"/>
</dbReference>
<dbReference type="Gene3D" id="2.60.60.20">
    <property type="entry name" value="PLAT/LH2 domain"/>
    <property type="match status" value="1"/>
</dbReference>
<evidence type="ECO:0000313" key="4">
    <source>
        <dbReference type="EMBL" id="GER35082.1"/>
    </source>
</evidence>
<sequence>MGNHKSVPHSRDIDIRSLSMESFPYLNNQSPRSFGHLKTSIIEHQKCFSKPKAPPLKFNKHIRIHLIHLRAPFTVDGLCWRLIQEVVALTRPVLFISRAPTTKKSFRSSFTSRFFNQALSDFDKGLEERVSFLACMFQSVRVSNAWFQASKSQRPNPPSDREPIGDSLRSKGYPEVTERHWTTLQRECVYTLYVQTGSIIKAGTDSNITLTLSDSKGQSVWIQNLKDWGLMGRKHDYFERANLDIFTGRGPCIGAPICRLNVTSDGSGPHPGWFCDFVEVTSTGPHKGCSQSSFYVDQWLATDVPPYQLSAVLDGCKDKAQLGNGPLAVRRPISSAAE</sequence>
<accession>A0A5A7PRH4</accession>
<organism evidence="4 5">
    <name type="scientific">Striga asiatica</name>
    <name type="common">Asiatic witchweed</name>
    <name type="synonym">Buchnera asiatica</name>
    <dbReference type="NCBI Taxonomy" id="4170"/>
    <lineage>
        <taxon>Eukaryota</taxon>
        <taxon>Viridiplantae</taxon>
        <taxon>Streptophyta</taxon>
        <taxon>Embryophyta</taxon>
        <taxon>Tracheophyta</taxon>
        <taxon>Spermatophyta</taxon>
        <taxon>Magnoliopsida</taxon>
        <taxon>eudicotyledons</taxon>
        <taxon>Gunneridae</taxon>
        <taxon>Pentapetalae</taxon>
        <taxon>asterids</taxon>
        <taxon>lamiids</taxon>
        <taxon>Lamiales</taxon>
        <taxon>Orobanchaceae</taxon>
        <taxon>Buchnereae</taxon>
        <taxon>Striga</taxon>
    </lineage>
</organism>
<dbReference type="PROSITE" id="PS50095">
    <property type="entry name" value="PLAT"/>
    <property type="match status" value="1"/>
</dbReference>
<dbReference type="Proteomes" id="UP000325081">
    <property type="component" value="Unassembled WGS sequence"/>
</dbReference>
<feature type="region of interest" description="Disordered" evidence="2">
    <location>
        <begin position="150"/>
        <end position="171"/>
    </location>
</feature>
<keyword evidence="5" id="KW-1185">Reference proteome</keyword>
<evidence type="ECO:0000256" key="2">
    <source>
        <dbReference type="SAM" id="MobiDB-lite"/>
    </source>
</evidence>
<gene>
    <name evidence="4" type="ORF">STAS_11339</name>
</gene>
<evidence type="ECO:0000313" key="5">
    <source>
        <dbReference type="Proteomes" id="UP000325081"/>
    </source>
</evidence>
<dbReference type="InterPro" id="IPR036392">
    <property type="entry name" value="PLAT/LH2_dom_sf"/>
</dbReference>
<dbReference type="InterPro" id="IPR001024">
    <property type="entry name" value="PLAT/LH2_dom"/>
</dbReference>
<protein>
    <submittedName>
        <fullName evidence="4">Lipase/lipooxygenase</fullName>
    </submittedName>
</protein>
<evidence type="ECO:0000256" key="1">
    <source>
        <dbReference type="PROSITE-ProRule" id="PRU00152"/>
    </source>
</evidence>
<comment type="caution">
    <text evidence="4">The sequence shown here is derived from an EMBL/GenBank/DDBJ whole genome shotgun (WGS) entry which is preliminary data.</text>
</comment>
<comment type="caution">
    <text evidence="1">Lacks conserved residue(s) required for the propagation of feature annotation.</text>
</comment>
<evidence type="ECO:0000259" key="3">
    <source>
        <dbReference type="PROSITE" id="PS50095"/>
    </source>
</evidence>
<dbReference type="OrthoDB" id="5322100at2759"/>